<keyword evidence="4" id="KW-1185">Reference proteome</keyword>
<keyword evidence="1" id="KW-0175">Coiled coil</keyword>
<keyword evidence="3" id="KW-0540">Nuclease</keyword>
<dbReference type="Proteomes" id="UP001056648">
    <property type="component" value="Chromosome 1"/>
</dbReference>
<dbReference type="InterPro" id="IPR011856">
    <property type="entry name" value="tRNA_endonuc-like_dom_sf"/>
</dbReference>
<dbReference type="GO" id="GO:0004519">
    <property type="term" value="F:endonuclease activity"/>
    <property type="evidence" value="ECO:0007669"/>
    <property type="project" value="UniProtKB-KW"/>
</dbReference>
<proteinExistence type="predicted"/>
<feature type="coiled-coil region" evidence="1">
    <location>
        <begin position="13"/>
        <end position="61"/>
    </location>
</feature>
<keyword evidence="3" id="KW-0378">Hydrolase</keyword>
<evidence type="ECO:0000313" key="3">
    <source>
        <dbReference type="EMBL" id="USE77561.1"/>
    </source>
</evidence>
<feature type="coiled-coil region" evidence="1">
    <location>
        <begin position="175"/>
        <end position="209"/>
    </location>
</feature>
<sequence>MGKGFISTMNRISRDLERSARAHQRQIAANQREQLRAVRDAERAQRAYERASREDEKERKRLYIESRQAFVQSKNEELDQSIDSLESILVDGLSGNPAIDFSSLKKVPEHPPLSLGELAVPLAPPVWAAFEPPKLGGLKGLLPWVRSGHERQMLEAKAAFDRAQRVHQDNERRREERVQQLRKRHADEKAALEREVSEHNSAVEAFEKAFHGGDPEAVASYFVTVLGCSPYPNGFPQTAVAQYQPESRQLVVAYDLPTYDSIVPTQKAFKYVKSSDSVTETLRPESQRRAIYASVVAQTVLRSMHEIFGSDTAGFVDTIVFNGYVSTIDRGTGKPMRPCLVTVRSSRDVFEDLDLEHVDAAACLRALNASVSKNAAELAPVRPVLELSMSDPRFIAEEDVISTLDQRPNLMELTPGEFESLITNLFQTMGLETRQTQASRDGGVDCVAFDPRPIFGGKVVIQAKRYKNTVGVSAVRDLFGTMQNEGASKGILVTTSGYGKAAFDFANGKPIELLSGSNLLYLLQVHAQIEAKIVMPDDWKHVSGDVETLLD</sequence>
<evidence type="ECO:0000313" key="4">
    <source>
        <dbReference type="Proteomes" id="UP001056648"/>
    </source>
</evidence>
<keyword evidence="3" id="KW-0255">Endonuclease</keyword>
<dbReference type="EMBL" id="CP098735">
    <property type="protein sequence ID" value="USE77561.1"/>
    <property type="molecule type" value="Genomic_DNA"/>
</dbReference>
<feature type="domain" description="Restriction endonuclease type IV Mrr" evidence="2">
    <location>
        <begin position="411"/>
        <end position="523"/>
    </location>
</feature>
<dbReference type="EC" id="3.1.21.-" evidence="3"/>
<accession>A0ABY4VKQ8</accession>
<gene>
    <name evidence="3" type="ORF">NDR89_00425</name>
</gene>
<dbReference type="InterPro" id="IPR007560">
    <property type="entry name" value="Restrct_endonuc_IV_Mrr"/>
</dbReference>
<dbReference type="InterPro" id="IPR052906">
    <property type="entry name" value="Type_IV_Methyl-Rstrct_Enzyme"/>
</dbReference>
<dbReference type="GO" id="GO:0016787">
    <property type="term" value="F:hydrolase activity"/>
    <property type="evidence" value="ECO:0007669"/>
    <property type="project" value="UniProtKB-KW"/>
</dbReference>
<dbReference type="PANTHER" id="PTHR30015">
    <property type="entry name" value="MRR RESTRICTION SYSTEM PROTEIN"/>
    <property type="match status" value="1"/>
</dbReference>
<evidence type="ECO:0000259" key="2">
    <source>
        <dbReference type="Pfam" id="PF04471"/>
    </source>
</evidence>
<protein>
    <submittedName>
        <fullName evidence="3">Restriction endonuclease</fullName>
        <ecNumber evidence="3">3.1.21.-</ecNumber>
    </submittedName>
</protein>
<organism evidence="3 4">
    <name type="scientific">Cupriavidus gilardii</name>
    <dbReference type="NCBI Taxonomy" id="82541"/>
    <lineage>
        <taxon>Bacteria</taxon>
        <taxon>Pseudomonadati</taxon>
        <taxon>Pseudomonadota</taxon>
        <taxon>Betaproteobacteria</taxon>
        <taxon>Burkholderiales</taxon>
        <taxon>Burkholderiaceae</taxon>
        <taxon>Cupriavidus</taxon>
    </lineage>
</organism>
<evidence type="ECO:0000256" key="1">
    <source>
        <dbReference type="SAM" id="Coils"/>
    </source>
</evidence>
<reference evidence="3" key="1">
    <citation type="submission" date="2022-06" db="EMBL/GenBank/DDBJ databases">
        <title>Complete genome sequence and characterization of Cupriavidus gilardii QJ1 isolated from contaminating cells.</title>
        <authorList>
            <person name="Qi J."/>
        </authorList>
    </citation>
    <scope>NUCLEOTIDE SEQUENCE</scope>
    <source>
        <strain evidence="3">QJ1</strain>
    </source>
</reference>
<dbReference type="RefSeq" id="WP_252251907.1">
    <property type="nucleotide sequence ID" value="NZ_CP098735.1"/>
</dbReference>
<dbReference type="InterPro" id="IPR011335">
    <property type="entry name" value="Restrct_endonuc-II-like"/>
</dbReference>
<dbReference type="Pfam" id="PF04471">
    <property type="entry name" value="Mrr_cat"/>
    <property type="match status" value="1"/>
</dbReference>
<name>A0ABY4VKQ8_9BURK</name>
<dbReference type="Gene3D" id="3.40.1350.10">
    <property type="match status" value="1"/>
</dbReference>
<dbReference type="SUPFAM" id="SSF52980">
    <property type="entry name" value="Restriction endonuclease-like"/>
    <property type="match status" value="1"/>
</dbReference>
<dbReference type="PANTHER" id="PTHR30015:SF7">
    <property type="entry name" value="TYPE IV METHYL-DIRECTED RESTRICTION ENZYME ECOKMRR"/>
    <property type="match status" value="1"/>
</dbReference>